<feature type="binding site" evidence="3">
    <location>
        <position position="42"/>
    </location>
    <ligand>
        <name>a divalent metal cation</name>
        <dbReference type="ChEBI" id="CHEBI:60240"/>
    </ligand>
</feature>
<comment type="similarity">
    <text evidence="1">Belongs to the DinB family.</text>
</comment>
<dbReference type="AlphaFoldDB" id="A0A2I0QR95"/>
<evidence type="ECO:0000313" key="5">
    <source>
        <dbReference type="Proteomes" id="UP000243524"/>
    </source>
</evidence>
<evidence type="ECO:0000256" key="1">
    <source>
        <dbReference type="ARBA" id="ARBA00008635"/>
    </source>
</evidence>
<dbReference type="InterPro" id="IPR034660">
    <property type="entry name" value="DinB/YfiT-like"/>
</dbReference>
<dbReference type="SUPFAM" id="SSF109854">
    <property type="entry name" value="DinB/YfiT-like putative metalloenzymes"/>
    <property type="match status" value="1"/>
</dbReference>
<protein>
    <submittedName>
        <fullName evidence="4">Damage-inducible protein DinB</fullName>
    </submittedName>
</protein>
<accession>A0A2I0QR95</accession>
<evidence type="ECO:0000256" key="3">
    <source>
        <dbReference type="PIRSR" id="PIRSR607837-1"/>
    </source>
</evidence>
<evidence type="ECO:0000256" key="2">
    <source>
        <dbReference type="ARBA" id="ARBA00022723"/>
    </source>
</evidence>
<keyword evidence="2 3" id="KW-0479">Metal-binding</keyword>
<feature type="binding site" evidence="3">
    <location>
        <position position="118"/>
    </location>
    <ligand>
        <name>a divalent metal cation</name>
        <dbReference type="ChEBI" id="CHEBI:60240"/>
    </ligand>
</feature>
<dbReference type="RefSeq" id="WP_101332604.1">
    <property type="nucleotide sequence ID" value="NZ_PJNH01000004.1"/>
</dbReference>
<dbReference type="Gene3D" id="1.20.120.450">
    <property type="entry name" value="dinb family like domain"/>
    <property type="match status" value="1"/>
</dbReference>
<dbReference type="InterPro" id="IPR007837">
    <property type="entry name" value="DinB"/>
</dbReference>
<gene>
    <name evidence="4" type="ORF">CEY16_13655</name>
</gene>
<feature type="binding site" evidence="3">
    <location>
        <position position="114"/>
    </location>
    <ligand>
        <name>a divalent metal cation</name>
        <dbReference type="ChEBI" id="CHEBI:60240"/>
    </ligand>
</feature>
<proteinExistence type="inferred from homology"/>
<dbReference type="Proteomes" id="UP000243524">
    <property type="component" value="Unassembled WGS sequence"/>
</dbReference>
<dbReference type="OrthoDB" id="2863248at2"/>
<keyword evidence="5" id="KW-1185">Reference proteome</keyword>
<sequence>MDTQGFLYTARMSNSLAKEVPEEYWDKQLIDEVGTLRELFKHIIRVRDVYTDGLRAGFIEFPGQMPSDEENIVDELERSMIDLFNELAKERVDKIQMNGQSLTLMETLTTAVHHEGIHQGQYYVALRHAGIDRPKQWETDWGM</sequence>
<dbReference type="Pfam" id="PF05163">
    <property type="entry name" value="DinB"/>
    <property type="match status" value="1"/>
</dbReference>
<organism evidence="4 5">
    <name type="scientific">Halalkalibacillus sediminis</name>
    <dbReference type="NCBI Taxonomy" id="2018042"/>
    <lineage>
        <taxon>Bacteria</taxon>
        <taxon>Bacillati</taxon>
        <taxon>Bacillota</taxon>
        <taxon>Bacilli</taxon>
        <taxon>Bacillales</taxon>
        <taxon>Bacillaceae</taxon>
        <taxon>Halalkalibacillus</taxon>
    </lineage>
</organism>
<name>A0A2I0QR95_9BACI</name>
<evidence type="ECO:0000313" key="4">
    <source>
        <dbReference type="EMBL" id="PKR76854.1"/>
    </source>
</evidence>
<comment type="caution">
    <text evidence="4">The sequence shown here is derived from an EMBL/GenBank/DDBJ whole genome shotgun (WGS) entry which is preliminary data.</text>
</comment>
<reference evidence="4 5" key="1">
    <citation type="submission" date="2017-06" db="EMBL/GenBank/DDBJ databases">
        <title>the draft geome sequence of Illustriluteabacillus marina B3227.</title>
        <authorList>
            <person name="He R.-H."/>
            <person name="Du Z.-J."/>
        </authorList>
    </citation>
    <scope>NUCLEOTIDE SEQUENCE [LARGE SCALE GENOMIC DNA]</scope>
    <source>
        <strain evidence="4 5">B3227</strain>
    </source>
</reference>
<dbReference type="EMBL" id="PJNH01000004">
    <property type="protein sequence ID" value="PKR76854.1"/>
    <property type="molecule type" value="Genomic_DNA"/>
</dbReference>
<dbReference type="GO" id="GO:0046872">
    <property type="term" value="F:metal ion binding"/>
    <property type="evidence" value="ECO:0007669"/>
    <property type="project" value="UniProtKB-KW"/>
</dbReference>